<reference evidence="9 10" key="1">
    <citation type="submission" date="2018-05" db="EMBL/GenBank/DDBJ databases">
        <title>Draft genome of Methanospirillum stamsii Pt1.</title>
        <authorList>
            <person name="Dueholm M.S."/>
            <person name="Nielsen P.H."/>
            <person name="Bakmann L.F."/>
            <person name="Otzen D.E."/>
        </authorList>
    </citation>
    <scope>NUCLEOTIDE SEQUENCE [LARGE SCALE GENOMIC DNA]</scope>
    <source>
        <strain evidence="9 10">Pt1</strain>
    </source>
</reference>
<evidence type="ECO:0000256" key="6">
    <source>
        <dbReference type="ARBA" id="ARBA00022842"/>
    </source>
</evidence>
<organism evidence="9 10">
    <name type="scientific">Methanospirillum stamsii</name>
    <dbReference type="NCBI Taxonomy" id="1277351"/>
    <lineage>
        <taxon>Archaea</taxon>
        <taxon>Methanobacteriati</taxon>
        <taxon>Methanobacteriota</taxon>
        <taxon>Stenosarchaea group</taxon>
        <taxon>Methanomicrobia</taxon>
        <taxon>Methanomicrobiales</taxon>
        <taxon>Methanospirillaceae</taxon>
        <taxon>Methanospirillum</taxon>
    </lineage>
</organism>
<sequence>MLAWILYDITEDKIRNKIAALCKDYGFVRYQKSVFCGETEDRILKILVSKISDVMLAAEEKEDSVLIFTVCDTCMKNRLEVGKKLDPDSFKIPRLIIIG</sequence>
<dbReference type="PANTHER" id="PTHR34405:SF3">
    <property type="entry name" value="CRISPR-ASSOCIATED ENDORIBONUCLEASE CAS2 3"/>
    <property type="match status" value="1"/>
</dbReference>
<dbReference type="Gene3D" id="3.30.70.240">
    <property type="match status" value="1"/>
</dbReference>
<evidence type="ECO:0000256" key="5">
    <source>
        <dbReference type="ARBA" id="ARBA00022801"/>
    </source>
</evidence>
<dbReference type="Proteomes" id="UP000245934">
    <property type="component" value="Unassembled WGS sequence"/>
</dbReference>
<comment type="cofactor">
    <cofactor evidence="1 8">
        <name>Mg(2+)</name>
        <dbReference type="ChEBI" id="CHEBI:18420"/>
    </cofactor>
</comment>
<evidence type="ECO:0000256" key="4">
    <source>
        <dbReference type="ARBA" id="ARBA00022759"/>
    </source>
</evidence>
<keyword evidence="7 8" id="KW-0051">Antiviral defense</keyword>
<evidence type="ECO:0000256" key="7">
    <source>
        <dbReference type="ARBA" id="ARBA00023118"/>
    </source>
</evidence>
<dbReference type="AlphaFoldDB" id="A0A2V2MW25"/>
<dbReference type="GO" id="GO:0016787">
    <property type="term" value="F:hydrolase activity"/>
    <property type="evidence" value="ECO:0007669"/>
    <property type="project" value="UniProtKB-KW"/>
</dbReference>
<dbReference type="InterPro" id="IPR021127">
    <property type="entry name" value="CRISPR_associated_Cas2"/>
</dbReference>
<dbReference type="GO" id="GO:0046872">
    <property type="term" value="F:metal ion binding"/>
    <property type="evidence" value="ECO:0007669"/>
    <property type="project" value="UniProtKB-UniRule"/>
</dbReference>
<dbReference type="SUPFAM" id="SSF143430">
    <property type="entry name" value="TTP0101/SSO1404-like"/>
    <property type="match status" value="1"/>
</dbReference>
<dbReference type="NCBIfam" id="TIGR01573">
    <property type="entry name" value="cas2"/>
    <property type="match status" value="1"/>
</dbReference>
<keyword evidence="6 8" id="KW-0460">Magnesium</keyword>
<comment type="subunit">
    <text evidence="8">Homodimer, forms a heterotetramer with a Cas1 homodimer.</text>
</comment>
<dbReference type="InterPro" id="IPR019199">
    <property type="entry name" value="Virulence_VapD/CRISPR_Cas2"/>
</dbReference>
<keyword evidence="5 8" id="KW-0378">Hydrolase</keyword>
<comment type="caution">
    <text evidence="9">The sequence shown here is derived from an EMBL/GenBank/DDBJ whole genome shotgun (WGS) entry which is preliminary data.</text>
</comment>
<keyword evidence="10" id="KW-1185">Reference proteome</keyword>
<gene>
    <name evidence="8 9" type="primary">cas2</name>
    <name evidence="9" type="ORF">DLD82_15420</name>
</gene>
<protein>
    <recommendedName>
        <fullName evidence="8">CRISPR-associated endoribonuclease Cas2</fullName>
        <ecNumber evidence="8">3.1.-.-</ecNumber>
    </recommendedName>
</protein>
<evidence type="ECO:0000313" key="10">
    <source>
        <dbReference type="Proteomes" id="UP000245934"/>
    </source>
</evidence>
<evidence type="ECO:0000313" key="9">
    <source>
        <dbReference type="EMBL" id="PWR70500.1"/>
    </source>
</evidence>
<keyword evidence="2 8" id="KW-0540">Nuclease</keyword>
<dbReference type="EMBL" id="QGMZ01000041">
    <property type="protein sequence ID" value="PWR70500.1"/>
    <property type="molecule type" value="Genomic_DNA"/>
</dbReference>
<name>A0A2V2MW25_9EURY</name>
<dbReference type="PANTHER" id="PTHR34405">
    <property type="entry name" value="CRISPR-ASSOCIATED ENDORIBONUCLEASE CAS2"/>
    <property type="match status" value="1"/>
</dbReference>
<dbReference type="GO" id="GO:0051607">
    <property type="term" value="P:defense response to virus"/>
    <property type="evidence" value="ECO:0007669"/>
    <property type="project" value="UniProtKB-UniRule"/>
</dbReference>
<evidence type="ECO:0000256" key="1">
    <source>
        <dbReference type="ARBA" id="ARBA00001946"/>
    </source>
</evidence>
<keyword evidence="3 8" id="KW-0479">Metal-binding</keyword>
<proteinExistence type="inferred from homology"/>
<keyword evidence="4 8" id="KW-0255">Endonuclease</keyword>
<accession>A0A2V2MW25</accession>
<dbReference type="CDD" id="cd09725">
    <property type="entry name" value="Cas2_I_II_III"/>
    <property type="match status" value="1"/>
</dbReference>
<dbReference type="GO" id="GO:0043571">
    <property type="term" value="P:maintenance of CRISPR repeat elements"/>
    <property type="evidence" value="ECO:0007669"/>
    <property type="project" value="UniProtKB-UniRule"/>
</dbReference>
<evidence type="ECO:0000256" key="8">
    <source>
        <dbReference type="HAMAP-Rule" id="MF_01471"/>
    </source>
</evidence>
<evidence type="ECO:0000256" key="3">
    <source>
        <dbReference type="ARBA" id="ARBA00022723"/>
    </source>
</evidence>
<feature type="binding site" evidence="8">
    <location>
        <position position="8"/>
    </location>
    <ligand>
        <name>Mg(2+)</name>
        <dbReference type="ChEBI" id="CHEBI:18420"/>
        <note>catalytic</note>
    </ligand>
</feature>
<dbReference type="HAMAP" id="MF_01471">
    <property type="entry name" value="Cas2"/>
    <property type="match status" value="1"/>
</dbReference>
<dbReference type="Pfam" id="PF09827">
    <property type="entry name" value="CRISPR_Cas2"/>
    <property type="match status" value="1"/>
</dbReference>
<dbReference type="EC" id="3.1.-.-" evidence="8"/>
<comment type="similarity">
    <text evidence="8">Belongs to the CRISPR-associated endoribonuclease Cas2 protein family.</text>
</comment>
<evidence type="ECO:0000256" key="2">
    <source>
        <dbReference type="ARBA" id="ARBA00022722"/>
    </source>
</evidence>
<dbReference type="GO" id="GO:0004521">
    <property type="term" value="F:RNA endonuclease activity"/>
    <property type="evidence" value="ECO:0007669"/>
    <property type="project" value="InterPro"/>
</dbReference>
<comment type="function">
    <text evidence="8">CRISPR (clustered regularly interspaced short palindromic repeat), is an adaptive immune system that provides protection against mobile genetic elements (viruses, transposable elements and conjugative plasmids). CRISPR clusters contain sequences complementary to antecedent mobile elements and target invading nucleic acids. CRISPR clusters are transcribed and processed into CRISPR RNA (crRNA). Functions as a ssRNA-specific endoribonuclease. Involved in the integration of spacer DNA into the CRISPR cassette.</text>
</comment>